<dbReference type="VEuPathDB" id="TrichDB:TRFO_26354"/>
<evidence type="ECO:0000256" key="1">
    <source>
        <dbReference type="SAM" id="MobiDB-lite"/>
    </source>
</evidence>
<dbReference type="EMBL" id="MLAK01000745">
    <property type="protein sequence ID" value="OHT05839.1"/>
    <property type="molecule type" value="Genomic_DNA"/>
</dbReference>
<sequence>MKSLTLYLKKMKISENVNFMIGTTIFCRIQTPHQYIFLDSRHFSLQTSVPISQKFHFSHSDSLNLLLAVFIKKPDDSYFPFSGNRIDLRILDTTPSAYQKLPLYSYFDGAEIGYIRLFISNSEDFNPNDLQFETSSEGEFIVPQEEEEIVEVNNINEFPVCEDEEILAEEEETPANGEEDNINGEEEEIIDENIHDENEEEEEFILEETNEIDENGNPKVRRVRNPAKFVPANDPNYKVKINPSKKRKFRKSLSGKKRDIVVKRVGGKTFADITNLRKNESLNKLFDKANLDPEKQEKLSKFLSVFDRNNKIYNAAKAEGKMMKNVLTKPLGAVTLHRIEEAIESTKKLIEEAKKLPVSGKTSPRPPSRSSKGSRPGSRASNGSQRT</sequence>
<comment type="caution">
    <text evidence="2">The sequence shown here is derived from an EMBL/GenBank/DDBJ whole genome shotgun (WGS) entry which is preliminary data.</text>
</comment>
<name>A0A1J4K391_9EUKA</name>
<reference evidence="2" key="1">
    <citation type="submission" date="2016-10" db="EMBL/GenBank/DDBJ databases">
        <authorList>
            <person name="Benchimol M."/>
            <person name="Almeida L.G."/>
            <person name="Vasconcelos A.T."/>
            <person name="Perreira-Neves A."/>
            <person name="Rosa I.A."/>
            <person name="Tasca T."/>
            <person name="Bogo M.R."/>
            <person name="de Souza W."/>
        </authorList>
    </citation>
    <scope>NUCLEOTIDE SEQUENCE [LARGE SCALE GENOMIC DNA]</scope>
    <source>
        <strain evidence="2">K</strain>
    </source>
</reference>
<protein>
    <submittedName>
        <fullName evidence="2">Uncharacterized protein</fullName>
    </submittedName>
</protein>
<dbReference type="Proteomes" id="UP000179807">
    <property type="component" value="Unassembled WGS sequence"/>
</dbReference>
<dbReference type="AlphaFoldDB" id="A0A1J4K391"/>
<keyword evidence="3" id="KW-1185">Reference proteome</keyword>
<gene>
    <name evidence="2" type="ORF">TRFO_26354</name>
</gene>
<organism evidence="2 3">
    <name type="scientific">Tritrichomonas foetus</name>
    <dbReference type="NCBI Taxonomy" id="1144522"/>
    <lineage>
        <taxon>Eukaryota</taxon>
        <taxon>Metamonada</taxon>
        <taxon>Parabasalia</taxon>
        <taxon>Tritrichomonadida</taxon>
        <taxon>Tritrichomonadidae</taxon>
        <taxon>Tritrichomonas</taxon>
    </lineage>
</organism>
<feature type="region of interest" description="Disordered" evidence="1">
    <location>
        <begin position="352"/>
        <end position="387"/>
    </location>
</feature>
<dbReference type="GeneID" id="94839603"/>
<feature type="compositionally biased region" description="Low complexity" evidence="1">
    <location>
        <begin position="359"/>
        <end position="379"/>
    </location>
</feature>
<proteinExistence type="predicted"/>
<accession>A0A1J4K391</accession>
<dbReference type="RefSeq" id="XP_068358975.1">
    <property type="nucleotide sequence ID" value="XM_068504899.1"/>
</dbReference>
<evidence type="ECO:0000313" key="3">
    <source>
        <dbReference type="Proteomes" id="UP000179807"/>
    </source>
</evidence>
<evidence type="ECO:0000313" key="2">
    <source>
        <dbReference type="EMBL" id="OHT05839.1"/>
    </source>
</evidence>